<reference evidence="8 9" key="2">
    <citation type="journal article" date="2017" name="Genome Biol.">
        <title>New reference genome sequences of hot pepper reveal the massive evolution of plant disease-resistance genes by retroduplication.</title>
        <authorList>
            <person name="Kim S."/>
            <person name="Park J."/>
            <person name="Yeom S.I."/>
            <person name="Kim Y.M."/>
            <person name="Seo E."/>
            <person name="Kim K.T."/>
            <person name="Kim M.S."/>
            <person name="Lee J.M."/>
            <person name="Cheong K."/>
            <person name="Shin H.S."/>
            <person name="Kim S.B."/>
            <person name="Han K."/>
            <person name="Lee J."/>
            <person name="Park M."/>
            <person name="Lee H.A."/>
            <person name="Lee H.Y."/>
            <person name="Lee Y."/>
            <person name="Oh S."/>
            <person name="Lee J.H."/>
            <person name="Choi E."/>
            <person name="Choi E."/>
            <person name="Lee S.E."/>
            <person name="Jeon J."/>
            <person name="Kim H."/>
            <person name="Choi G."/>
            <person name="Song H."/>
            <person name="Lee J."/>
            <person name="Lee S.C."/>
            <person name="Kwon J.K."/>
            <person name="Lee H.Y."/>
            <person name="Koo N."/>
            <person name="Hong Y."/>
            <person name="Kim R.W."/>
            <person name="Kang W.H."/>
            <person name="Huh J.H."/>
            <person name="Kang B.C."/>
            <person name="Yang T.J."/>
            <person name="Lee Y.H."/>
            <person name="Bennetzen J.L."/>
            <person name="Choi D."/>
        </authorList>
    </citation>
    <scope>NUCLEOTIDE SEQUENCE [LARGE SCALE GENOMIC DNA]</scope>
    <source>
        <strain evidence="9">cv. CM334</strain>
    </source>
</reference>
<feature type="transmembrane region" description="Helical" evidence="6">
    <location>
        <begin position="142"/>
        <end position="166"/>
    </location>
</feature>
<reference evidence="8 9" key="1">
    <citation type="journal article" date="2014" name="Nat. Genet.">
        <title>Genome sequence of the hot pepper provides insights into the evolution of pungency in Capsicum species.</title>
        <authorList>
            <person name="Kim S."/>
            <person name="Park M."/>
            <person name="Yeom S.I."/>
            <person name="Kim Y.M."/>
            <person name="Lee J.M."/>
            <person name="Lee H.A."/>
            <person name="Seo E."/>
            <person name="Choi J."/>
            <person name="Cheong K."/>
            <person name="Kim K.T."/>
            <person name="Jung K."/>
            <person name="Lee G.W."/>
            <person name="Oh S.K."/>
            <person name="Bae C."/>
            <person name="Kim S.B."/>
            <person name="Lee H.Y."/>
            <person name="Kim S.Y."/>
            <person name="Kim M.S."/>
            <person name="Kang B.C."/>
            <person name="Jo Y.D."/>
            <person name="Yang H.B."/>
            <person name="Jeong H.J."/>
            <person name="Kang W.H."/>
            <person name="Kwon J.K."/>
            <person name="Shin C."/>
            <person name="Lim J.Y."/>
            <person name="Park J.H."/>
            <person name="Huh J.H."/>
            <person name="Kim J.S."/>
            <person name="Kim B.D."/>
            <person name="Cohen O."/>
            <person name="Paran I."/>
            <person name="Suh M.C."/>
            <person name="Lee S.B."/>
            <person name="Kim Y.K."/>
            <person name="Shin Y."/>
            <person name="Noh S.J."/>
            <person name="Park J."/>
            <person name="Seo Y.S."/>
            <person name="Kwon S.Y."/>
            <person name="Kim H.A."/>
            <person name="Park J.M."/>
            <person name="Kim H.J."/>
            <person name="Choi S.B."/>
            <person name="Bosland P.W."/>
            <person name="Reeves G."/>
            <person name="Jo S.H."/>
            <person name="Lee B.W."/>
            <person name="Cho H.T."/>
            <person name="Choi H.S."/>
            <person name="Lee M.S."/>
            <person name="Yu Y."/>
            <person name="Do Choi Y."/>
            <person name="Park B.S."/>
            <person name="van Deynze A."/>
            <person name="Ashrafi H."/>
            <person name="Hill T."/>
            <person name="Kim W.T."/>
            <person name="Pai H.S."/>
            <person name="Ahn H.K."/>
            <person name="Yeam I."/>
            <person name="Giovannoni J.J."/>
            <person name="Rose J.K."/>
            <person name="Sorensen I."/>
            <person name="Lee S.J."/>
            <person name="Kim R.W."/>
            <person name="Choi I.Y."/>
            <person name="Choi B.S."/>
            <person name="Lim J.S."/>
            <person name="Lee Y.H."/>
            <person name="Choi D."/>
        </authorList>
    </citation>
    <scope>NUCLEOTIDE SEQUENCE [LARGE SCALE GENOMIC DNA]</scope>
    <source>
        <strain evidence="9">cv. CM334</strain>
    </source>
</reference>
<proteinExistence type="inferred from homology"/>
<feature type="transmembrane region" description="Helical" evidence="6">
    <location>
        <begin position="77"/>
        <end position="95"/>
    </location>
</feature>
<dbReference type="InterPro" id="IPR010658">
    <property type="entry name" value="Nodulin-like"/>
</dbReference>
<keyword evidence="9" id="KW-1185">Reference proteome</keyword>
<dbReference type="PANTHER" id="PTHR21576">
    <property type="entry name" value="UNCHARACTERIZED NODULIN-LIKE PROTEIN"/>
    <property type="match status" value="1"/>
</dbReference>
<evidence type="ECO:0000256" key="5">
    <source>
        <dbReference type="ARBA" id="ARBA00044504"/>
    </source>
</evidence>
<dbReference type="Pfam" id="PF06813">
    <property type="entry name" value="Nodulin-like"/>
    <property type="match status" value="1"/>
</dbReference>
<keyword evidence="4 6" id="KW-0472">Membrane</keyword>
<evidence type="ECO:0000256" key="3">
    <source>
        <dbReference type="ARBA" id="ARBA00022989"/>
    </source>
</evidence>
<dbReference type="EMBL" id="AYRZ02000010">
    <property type="protein sequence ID" value="PHT70982.1"/>
    <property type="molecule type" value="Genomic_DNA"/>
</dbReference>
<evidence type="ECO:0000256" key="4">
    <source>
        <dbReference type="ARBA" id="ARBA00023136"/>
    </source>
</evidence>
<dbReference type="AlphaFoldDB" id="A0A2G2YML9"/>
<protein>
    <recommendedName>
        <fullName evidence="7">Nodulin-like domain-containing protein</fullName>
    </recommendedName>
</protein>
<evidence type="ECO:0000313" key="9">
    <source>
        <dbReference type="Proteomes" id="UP000222542"/>
    </source>
</evidence>
<dbReference type="PANTHER" id="PTHR21576:SF127">
    <property type="entry name" value="NODULIN-LIKE DOMAIN-CONTAINING PROTEIN"/>
    <property type="match status" value="1"/>
</dbReference>
<gene>
    <name evidence="8" type="ORF">T459_26086</name>
</gene>
<keyword evidence="3 6" id="KW-1133">Transmembrane helix</keyword>
<feature type="transmembrane region" description="Helical" evidence="6">
    <location>
        <begin position="172"/>
        <end position="189"/>
    </location>
</feature>
<dbReference type="STRING" id="4072.A0A2G2YML9"/>
<evidence type="ECO:0000256" key="2">
    <source>
        <dbReference type="ARBA" id="ARBA00022692"/>
    </source>
</evidence>
<feature type="transmembrane region" description="Helical" evidence="6">
    <location>
        <begin position="107"/>
        <end position="130"/>
    </location>
</feature>
<comment type="similarity">
    <text evidence="5">Belongs to the major facilitator superfamily. Phosphate:H(+) symporter (TC 2.A.1.9) family.</text>
</comment>
<dbReference type="Proteomes" id="UP000222542">
    <property type="component" value="Unassembled WGS sequence"/>
</dbReference>
<dbReference type="Gramene" id="PHT70982">
    <property type="protein sequence ID" value="PHT70982"/>
    <property type="gene ID" value="T459_26086"/>
</dbReference>
<evidence type="ECO:0000256" key="6">
    <source>
        <dbReference type="SAM" id="Phobius"/>
    </source>
</evidence>
<keyword evidence="2 6" id="KW-0812">Transmembrane</keyword>
<feature type="transmembrane region" description="Helical" evidence="6">
    <location>
        <begin position="12"/>
        <end position="32"/>
    </location>
</feature>
<comment type="subcellular location">
    <subcellularLocation>
        <location evidence="1">Membrane</location>
        <topology evidence="1">Multi-pass membrane protein</topology>
    </subcellularLocation>
</comment>
<dbReference type="GO" id="GO:0016020">
    <property type="term" value="C:membrane"/>
    <property type="evidence" value="ECO:0007669"/>
    <property type="project" value="UniProtKB-SubCell"/>
</dbReference>
<accession>A0A2G2YML9</accession>
<dbReference type="SUPFAM" id="SSF103473">
    <property type="entry name" value="MFS general substrate transporter"/>
    <property type="match status" value="1"/>
</dbReference>
<organism evidence="8 9">
    <name type="scientific">Capsicum annuum</name>
    <name type="common">Capsicum pepper</name>
    <dbReference type="NCBI Taxonomy" id="4072"/>
    <lineage>
        <taxon>Eukaryota</taxon>
        <taxon>Viridiplantae</taxon>
        <taxon>Streptophyta</taxon>
        <taxon>Embryophyta</taxon>
        <taxon>Tracheophyta</taxon>
        <taxon>Spermatophyta</taxon>
        <taxon>Magnoliopsida</taxon>
        <taxon>eudicotyledons</taxon>
        <taxon>Gunneridae</taxon>
        <taxon>Pentapetalae</taxon>
        <taxon>asterids</taxon>
        <taxon>lamiids</taxon>
        <taxon>Solanales</taxon>
        <taxon>Solanaceae</taxon>
        <taxon>Solanoideae</taxon>
        <taxon>Capsiceae</taxon>
        <taxon>Capsicum</taxon>
    </lineage>
</organism>
<evidence type="ECO:0000256" key="1">
    <source>
        <dbReference type="ARBA" id="ARBA00004141"/>
    </source>
</evidence>
<sequence>MVGFSIHLLMSRWFMVFACLLIMSMAGATYLFSLYSNEIKSSLGYDQTTLNLLSFFKDLGGNVGMISGFINEVTPPWVVLFMGAIMNLFGYFMRWFTVVGRIAKPPVWQMCFYICIGASSQTFGNTGVLVTCVKNFPESRGIVLGLLKGFVGISGAIITQLYHAFYRNDVKSLVLLIGWLPSVVSCFFLRTVRVLKVDRQANEL</sequence>
<dbReference type="OMA" id="WRARTHG"/>
<feature type="domain" description="Nodulin-like" evidence="7">
    <location>
        <begin position="12"/>
        <end position="197"/>
    </location>
</feature>
<name>A0A2G2YML9_CAPAN</name>
<evidence type="ECO:0000259" key="7">
    <source>
        <dbReference type="Pfam" id="PF06813"/>
    </source>
</evidence>
<comment type="caution">
    <text evidence="8">The sequence shown here is derived from an EMBL/GenBank/DDBJ whole genome shotgun (WGS) entry which is preliminary data.</text>
</comment>
<dbReference type="InterPro" id="IPR036259">
    <property type="entry name" value="MFS_trans_sf"/>
</dbReference>
<evidence type="ECO:0000313" key="8">
    <source>
        <dbReference type="EMBL" id="PHT70982.1"/>
    </source>
</evidence>